<feature type="compositionally biased region" description="Low complexity" evidence="1">
    <location>
        <begin position="1129"/>
        <end position="1150"/>
    </location>
</feature>
<feature type="compositionally biased region" description="Polar residues" evidence="1">
    <location>
        <begin position="857"/>
        <end position="867"/>
    </location>
</feature>
<feature type="region of interest" description="Disordered" evidence="1">
    <location>
        <begin position="64"/>
        <end position="192"/>
    </location>
</feature>
<protein>
    <submittedName>
        <fullName evidence="2">Uncharacterized protein</fullName>
    </submittedName>
</protein>
<proteinExistence type="predicted"/>
<name>A0A8H6W026_MYCCL</name>
<feature type="compositionally biased region" description="Acidic residues" evidence="1">
    <location>
        <begin position="242"/>
        <end position="254"/>
    </location>
</feature>
<feature type="compositionally biased region" description="Acidic residues" evidence="1">
    <location>
        <begin position="1464"/>
        <end position="1476"/>
    </location>
</feature>
<feature type="compositionally biased region" description="Basic and acidic residues" evidence="1">
    <location>
        <begin position="1019"/>
        <end position="1031"/>
    </location>
</feature>
<dbReference type="EMBL" id="JACAZE010000015">
    <property type="protein sequence ID" value="KAF7298066.1"/>
    <property type="molecule type" value="Genomic_DNA"/>
</dbReference>
<feature type="compositionally biased region" description="Basic residues" evidence="1">
    <location>
        <begin position="1534"/>
        <end position="1549"/>
    </location>
</feature>
<feature type="region of interest" description="Disordered" evidence="1">
    <location>
        <begin position="439"/>
        <end position="458"/>
    </location>
</feature>
<feature type="compositionally biased region" description="Polar residues" evidence="1">
    <location>
        <begin position="1252"/>
        <end position="1261"/>
    </location>
</feature>
<feature type="compositionally biased region" description="Basic and acidic residues" evidence="1">
    <location>
        <begin position="1477"/>
        <end position="1489"/>
    </location>
</feature>
<feature type="region of interest" description="Disordered" evidence="1">
    <location>
        <begin position="610"/>
        <end position="644"/>
    </location>
</feature>
<reference evidence="2" key="1">
    <citation type="submission" date="2020-05" db="EMBL/GenBank/DDBJ databases">
        <title>Mycena genomes resolve the evolution of fungal bioluminescence.</title>
        <authorList>
            <person name="Tsai I.J."/>
        </authorList>
    </citation>
    <scope>NUCLEOTIDE SEQUENCE</scope>
    <source>
        <strain evidence="2">110903Hualien_Pintung</strain>
    </source>
</reference>
<feature type="region of interest" description="Disordered" evidence="1">
    <location>
        <begin position="495"/>
        <end position="591"/>
    </location>
</feature>
<sequence length="1587" mass="172583">MSSSSPPFFQRQLLSTQASHRGRPATTRATAVHRAPIVNPYEKFTQPQFDAWIGDITGALKDALGFRAKTPPRPKAKREWHVPRRSQSAQDEDDEVMQEEEEEDEEEQVMRESAKAKGKGRDPREGPGLGGGDRETPIEILDSDEEEQEQEDDDEDEEEDEEEGEDWDSEFSEDEEEEEEQEALVNGESTRRANARFRKYAARNAEQAHVNGYAEEDYDNETGSESESDAGDGSSPPRVLIETDEDELGDDQDMEPAREEDAQIFNVDDDDDEENPQQDNLDDDILPASSPIQTSPVEPLSQSFSSTPHVYTLDDEDDDQQEQQDDEEIFSGDAQDTTWDWNNPPAFPQGVPTSASGHLVTPEEEEDTADPLFDENFVGPEYPHIEYEPDELPTAIQKIFPDGPAYTDLQTFGLLDEDTPGAGEPLASNLELEELLPASVQAEEPSASVDYDASEQPLEQPIEEDIPLLEEPEFQLFESSSLQPEPVVAADVTPTTDTQVDGDATEQPIVNEEPKVAAESVDETPVVTQPIESVEEPDPVVLESLPESLGPVEDTVRESTPIAAPQIVSETPELDDLTAPAPVDEPSLPHENVEAPSLRWSFGGSTRPPLFFPDSDDADPLLESEPFLSDGFYGGDEHQGGPEYFVEDDEEFDDQQDHVLGHLDARTVSRSVSVDPHAPHQRFVVEEASEDGSNLRSRAQSIDIVALDDEEHQPGLQVMESIEEEQGVLSSTKMDDVLSAADAARMSPSWSPSLPAHVPMPILADPMAADPSELTKSTPDDNNLLTLPSLLRARHEASLFTPSGSASGTPPSLEQEVEVVEVSAESTLPSVAENAQDFVEDISSEPSVIVEDVVEPQQPQIEESAVNNDFEPPALSVDTKSGQPLESDHSGPTSATAEERTDGEDQAASTATSFELDHENDDVKVPDGDNDTKALGEPNVEDSDLSPAAATDEPAVQLEEDVEGSDTDADGEDDGNELQLASASEGSSDVGENDVVGAGDELPAVVEEAPVDEELQAEAEVKAEPVEHRNGDAIQVEPVTAEPSATNGDLSRADPESAKSKPIGDVFTEVKAEEAPPSPADSESNSLKRKREEEEDDMPSVRANFGKIARSRLDRKGKGKAEPEDDDAASSASSASSAARLLDPDASLSSVAGSPLDERTSYMQDTSPTRRIIKIVRSSSKYGSSPPPAADLPPPPPPPPPLPPVLMHAHSRGANKPLMSRQNTLVRPPPQRTPSRINTNAVAAAQPGVASPTLSVSSVSEHTPAPKPKPKAQHVPIGTPITRAHCIYHKISLPELGDDDEDRTGPRVCFVVPGCSLTDSELLREEDIKDEGGATDIDGDRMTDRIETVGLRPEVIQVIRHLVGVDIFREREVYYLPREGEIVEPHSHQHQPSPAVNMPLKRERSHKMRSSMSGFDTPLSPAASTSSRAPHSRAESSSTTSLSGIKRKKGRRGSPALSQVYSQADDEDESDEDDESPADKQIREAERAGRIAAESNTPIRTRRHRQATEDPDYKPEDDEEADMEADGGHEKPTNKKRSAAGKKRGVKRSRQSEVPATPSAGQDGVDESPTEERKRKKLKTRESVGPV</sequence>
<feature type="compositionally biased region" description="Polar residues" evidence="1">
    <location>
        <begin position="1"/>
        <end position="19"/>
    </location>
</feature>
<evidence type="ECO:0000313" key="2">
    <source>
        <dbReference type="EMBL" id="KAF7298066.1"/>
    </source>
</evidence>
<organism evidence="2 3">
    <name type="scientific">Mycena chlorophos</name>
    <name type="common">Agaric fungus</name>
    <name type="synonym">Agaricus chlorophos</name>
    <dbReference type="NCBI Taxonomy" id="658473"/>
    <lineage>
        <taxon>Eukaryota</taxon>
        <taxon>Fungi</taxon>
        <taxon>Dikarya</taxon>
        <taxon>Basidiomycota</taxon>
        <taxon>Agaricomycotina</taxon>
        <taxon>Agaricomycetes</taxon>
        <taxon>Agaricomycetidae</taxon>
        <taxon>Agaricales</taxon>
        <taxon>Marasmiineae</taxon>
        <taxon>Mycenaceae</taxon>
        <taxon>Mycena</taxon>
    </lineage>
</organism>
<feature type="region of interest" description="Disordered" evidence="1">
    <location>
        <begin position="857"/>
        <end position="1212"/>
    </location>
</feature>
<feature type="compositionally biased region" description="Acidic residues" evidence="1">
    <location>
        <begin position="141"/>
        <end position="182"/>
    </location>
</feature>
<feature type="compositionally biased region" description="Acidic residues" evidence="1">
    <location>
        <begin position="958"/>
        <end position="976"/>
    </location>
</feature>
<accession>A0A8H6W026</accession>
<evidence type="ECO:0000256" key="1">
    <source>
        <dbReference type="SAM" id="MobiDB-lite"/>
    </source>
</evidence>
<gene>
    <name evidence="2" type="ORF">HMN09_01027900</name>
</gene>
<feature type="region of interest" description="Disordered" evidence="1">
    <location>
        <begin position="1246"/>
        <end position="1276"/>
    </location>
</feature>
<feature type="region of interest" description="Disordered" evidence="1">
    <location>
        <begin position="1"/>
        <end position="31"/>
    </location>
</feature>
<dbReference type="Proteomes" id="UP000613580">
    <property type="component" value="Unassembled WGS sequence"/>
</dbReference>
<feature type="compositionally biased region" description="Basic and acidic residues" evidence="1">
    <location>
        <begin position="915"/>
        <end position="934"/>
    </location>
</feature>
<feature type="compositionally biased region" description="Pro residues" evidence="1">
    <location>
        <begin position="1185"/>
        <end position="1204"/>
    </location>
</feature>
<feature type="compositionally biased region" description="Basic and acidic residues" evidence="1">
    <location>
        <begin position="1111"/>
        <end position="1122"/>
    </location>
</feature>
<feature type="compositionally biased region" description="Acidic residues" evidence="1">
    <location>
        <begin position="1515"/>
        <end position="1525"/>
    </location>
</feature>
<feature type="compositionally biased region" description="Acidic residues" evidence="1">
    <location>
        <begin position="90"/>
        <end position="107"/>
    </location>
</feature>
<feature type="region of interest" description="Disordered" evidence="1">
    <location>
        <begin position="204"/>
        <end position="371"/>
    </location>
</feature>
<evidence type="ECO:0000313" key="3">
    <source>
        <dbReference type="Proteomes" id="UP000613580"/>
    </source>
</evidence>
<keyword evidence="3" id="KW-1185">Reference proteome</keyword>
<dbReference type="OrthoDB" id="2804229at2759"/>
<feature type="compositionally biased region" description="Acidic residues" evidence="1">
    <location>
        <begin position="214"/>
        <end position="230"/>
    </location>
</feature>
<feature type="compositionally biased region" description="Basic and acidic residues" evidence="1">
    <location>
        <begin position="108"/>
        <end position="125"/>
    </location>
</feature>
<feature type="compositionally biased region" description="Acidic residues" evidence="1">
    <location>
        <begin position="267"/>
        <end position="285"/>
    </location>
</feature>
<feature type="compositionally biased region" description="Acidic residues" evidence="1">
    <location>
        <begin position="313"/>
        <end position="330"/>
    </location>
</feature>
<feature type="compositionally biased region" description="Polar residues" evidence="1">
    <location>
        <begin position="290"/>
        <end position="309"/>
    </location>
</feature>
<feature type="compositionally biased region" description="Acidic residues" evidence="1">
    <location>
        <begin position="362"/>
        <end position="371"/>
    </location>
</feature>
<feature type="compositionally biased region" description="Polar residues" evidence="1">
    <location>
        <begin position="878"/>
        <end position="896"/>
    </location>
</feature>
<feature type="region of interest" description="Disordered" evidence="1">
    <location>
        <begin position="1384"/>
        <end position="1587"/>
    </location>
</feature>
<comment type="caution">
    <text evidence="2">The sequence shown here is derived from an EMBL/GenBank/DDBJ whole genome shotgun (WGS) entry which is preliminary data.</text>
</comment>